<sequence>MRTDRERGAAAVEMAIILPVLVALVMGIVEFGRAFNAQQTLTFAAREGVRAMALENDATTARTAVRSAGTPLGTIPDSSITISPTSCTTGTRVTVTVAYQLSTTGFFGPINLSGKGVMLCGG</sequence>
<evidence type="ECO:0000256" key="1">
    <source>
        <dbReference type="SAM" id="Phobius"/>
    </source>
</evidence>
<dbReference type="EMBL" id="JBDFRB010000004">
    <property type="protein sequence ID" value="MEN2744234.1"/>
    <property type="molecule type" value="Genomic_DNA"/>
</dbReference>
<evidence type="ECO:0000313" key="3">
    <source>
        <dbReference type="EMBL" id="MEN2744234.1"/>
    </source>
</evidence>
<dbReference type="Proteomes" id="UP001422074">
    <property type="component" value="Unassembled WGS sequence"/>
</dbReference>
<dbReference type="Pfam" id="PF07811">
    <property type="entry name" value="TadE"/>
    <property type="match status" value="1"/>
</dbReference>
<accession>A0ABU9WYH4</accession>
<name>A0ABU9WYH4_9MICC</name>
<dbReference type="InterPro" id="IPR012495">
    <property type="entry name" value="TadE-like_dom"/>
</dbReference>
<keyword evidence="1" id="KW-0812">Transmembrane</keyword>
<evidence type="ECO:0000313" key="4">
    <source>
        <dbReference type="Proteomes" id="UP001422074"/>
    </source>
</evidence>
<keyword evidence="1" id="KW-1133">Transmembrane helix</keyword>
<evidence type="ECO:0000259" key="2">
    <source>
        <dbReference type="Pfam" id="PF07811"/>
    </source>
</evidence>
<feature type="domain" description="TadE-like" evidence="2">
    <location>
        <begin position="8"/>
        <end position="50"/>
    </location>
</feature>
<feature type="transmembrane region" description="Helical" evidence="1">
    <location>
        <begin position="12"/>
        <end position="32"/>
    </location>
</feature>
<comment type="caution">
    <text evidence="3">The sequence shown here is derived from an EMBL/GenBank/DDBJ whole genome shotgun (WGS) entry which is preliminary data.</text>
</comment>
<gene>
    <name evidence="3" type="ORF">ABCQ75_06735</name>
</gene>
<organism evidence="3 4">
    <name type="scientific">Sinomonas halotolerans</name>
    <dbReference type="NCBI Taxonomy" id="1644133"/>
    <lineage>
        <taxon>Bacteria</taxon>
        <taxon>Bacillati</taxon>
        <taxon>Actinomycetota</taxon>
        <taxon>Actinomycetes</taxon>
        <taxon>Micrococcales</taxon>
        <taxon>Micrococcaceae</taxon>
        <taxon>Sinomonas</taxon>
    </lineage>
</organism>
<dbReference type="RefSeq" id="WP_345884123.1">
    <property type="nucleotide sequence ID" value="NZ_JBDFRB010000004.1"/>
</dbReference>
<reference evidence="3 4" key="1">
    <citation type="submission" date="2024-05" db="EMBL/GenBank/DDBJ databases">
        <title>Sinomonas sp. nov., isolated from a waste landfill.</title>
        <authorList>
            <person name="Zhao Y."/>
        </authorList>
    </citation>
    <scope>NUCLEOTIDE SEQUENCE [LARGE SCALE GENOMIC DNA]</scope>
    <source>
        <strain evidence="3 4">CCTCC AB2014300</strain>
    </source>
</reference>
<protein>
    <submittedName>
        <fullName evidence="3">TadE family protein</fullName>
    </submittedName>
</protein>
<keyword evidence="1" id="KW-0472">Membrane</keyword>
<proteinExistence type="predicted"/>
<keyword evidence="4" id="KW-1185">Reference proteome</keyword>